<evidence type="ECO:0000313" key="2">
    <source>
        <dbReference type="Proteomes" id="UP001221898"/>
    </source>
</evidence>
<dbReference type="Proteomes" id="UP001221898">
    <property type="component" value="Unassembled WGS sequence"/>
</dbReference>
<gene>
    <name evidence="1" type="ORF">AAFF_G00262590</name>
</gene>
<comment type="caution">
    <text evidence="1">The sequence shown here is derived from an EMBL/GenBank/DDBJ whole genome shotgun (WGS) entry which is preliminary data.</text>
</comment>
<protein>
    <submittedName>
        <fullName evidence="1">Uncharacterized protein</fullName>
    </submittedName>
</protein>
<accession>A0AAD7SST6</accession>
<organism evidence="1 2">
    <name type="scientific">Aldrovandia affinis</name>
    <dbReference type="NCBI Taxonomy" id="143900"/>
    <lineage>
        <taxon>Eukaryota</taxon>
        <taxon>Metazoa</taxon>
        <taxon>Chordata</taxon>
        <taxon>Craniata</taxon>
        <taxon>Vertebrata</taxon>
        <taxon>Euteleostomi</taxon>
        <taxon>Actinopterygii</taxon>
        <taxon>Neopterygii</taxon>
        <taxon>Teleostei</taxon>
        <taxon>Notacanthiformes</taxon>
        <taxon>Halosauridae</taxon>
        <taxon>Aldrovandia</taxon>
    </lineage>
</organism>
<dbReference type="AlphaFoldDB" id="A0AAD7SST6"/>
<evidence type="ECO:0000313" key="1">
    <source>
        <dbReference type="EMBL" id="KAJ8408031.1"/>
    </source>
</evidence>
<dbReference type="EMBL" id="JAINUG010000036">
    <property type="protein sequence ID" value="KAJ8408031.1"/>
    <property type="molecule type" value="Genomic_DNA"/>
</dbReference>
<sequence length="79" mass="8048">MTYTGTGATSPVFRSAVEEANGEVAEGTGSLGPGDGRVSVAFVARAFGSEGEPGQLLVGDGAKCQWEAVAHEDSEEPDF</sequence>
<keyword evidence="2" id="KW-1185">Reference proteome</keyword>
<reference evidence="1" key="1">
    <citation type="journal article" date="2023" name="Science">
        <title>Genome structures resolve the early diversification of teleost fishes.</title>
        <authorList>
            <person name="Parey E."/>
            <person name="Louis A."/>
            <person name="Montfort J."/>
            <person name="Bouchez O."/>
            <person name="Roques C."/>
            <person name="Iampietro C."/>
            <person name="Lluch J."/>
            <person name="Castinel A."/>
            <person name="Donnadieu C."/>
            <person name="Desvignes T."/>
            <person name="Floi Bucao C."/>
            <person name="Jouanno E."/>
            <person name="Wen M."/>
            <person name="Mejri S."/>
            <person name="Dirks R."/>
            <person name="Jansen H."/>
            <person name="Henkel C."/>
            <person name="Chen W.J."/>
            <person name="Zahm M."/>
            <person name="Cabau C."/>
            <person name="Klopp C."/>
            <person name="Thompson A.W."/>
            <person name="Robinson-Rechavi M."/>
            <person name="Braasch I."/>
            <person name="Lecointre G."/>
            <person name="Bobe J."/>
            <person name="Postlethwait J.H."/>
            <person name="Berthelot C."/>
            <person name="Roest Crollius H."/>
            <person name="Guiguen Y."/>
        </authorList>
    </citation>
    <scope>NUCLEOTIDE SEQUENCE</scope>
    <source>
        <strain evidence="1">NC1722</strain>
    </source>
</reference>
<name>A0AAD7SST6_9TELE</name>
<proteinExistence type="predicted"/>